<keyword evidence="3" id="KW-1185">Reference proteome</keyword>
<organism evidence="2 3">
    <name type="scientific">Ferrimicrobium acidiphilum</name>
    <dbReference type="NCBI Taxonomy" id="121039"/>
    <lineage>
        <taxon>Bacteria</taxon>
        <taxon>Bacillati</taxon>
        <taxon>Actinomycetota</taxon>
        <taxon>Acidimicrobiia</taxon>
        <taxon>Acidimicrobiales</taxon>
        <taxon>Acidimicrobiaceae</taxon>
        <taxon>Ferrimicrobium</taxon>
    </lineage>
</organism>
<dbReference type="RefSeq" id="WP_298386410.1">
    <property type="nucleotide sequence ID" value="NZ_JBFSHR010000003.1"/>
</dbReference>
<proteinExistence type="predicted"/>
<evidence type="ECO:0000313" key="3">
    <source>
        <dbReference type="Proteomes" id="UP001560267"/>
    </source>
</evidence>
<name>A0ABV3XZ29_9ACTN</name>
<keyword evidence="1" id="KW-0472">Membrane</keyword>
<accession>A0ABV3XZ29</accession>
<dbReference type="EMBL" id="JBFSHR010000003">
    <property type="protein sequence ID" value="MEX6428547.1"/>
    <property type="molecule type" value="Genomic_DNA"/>
</dbReference>
<protein>
    <submittedName>
        <fullName evidence="2">Uncharacterized protein</fullName>
    </submittedName>
</protein>
<keyword evidence="1" id="KW-0812">Transmembrane</keyword>
<feature type="transmembrane region" description="Helical" evidence="1">
    <location>
        <begin position="15"/>
        <end position="41"/>
    </location>
</feature>
<reference evidence="2 3" key="1">
    <citation type="submission" date="2024-07" db="EMBL/GenBank/DDBJ databases">
        <title>Draft Genome Sequence of Ferrimicrobium acidiphilum Strain YE2023, Isolated from a Pulp of Bioleach Reactor.</title>
        <authorList>
            <person name="Elkina Y.A."/>
            <person name="Bulaeva A.G."/>
            <person name="Beletsky A.V."/>
            <person name="Mardanov A.V."/>
        </authorList>
    </citation>
    <scope>NUCLEOTIDE SEQUENCE [LARGE SCALE GENOMIC DNA]</scope>
    <source>
        <strain evidence="2 3">YE2023</strain>
    </source>
</reference>
<dbReference type="Proteomes" id="UP001560267">
    <property type="component" value="Unassembled WGS sequence"/>
</dbReference>
<gene>
    <name evidence="2" type="ORF">AB6A68_01645</name>
</gene>
<evidence type="ECO:0000313" key="2">
    <source>
        <dbReference type="EMBL" id="MEX6428547.1"/>
    </source>
</evidence>
<evidence type="ECO:0000256" key="1">
    <source>
        <dbReference type="SAM" id="Phobius"/>
    </source>
</evidence>
<comment type="caution">
    <text evidence="2">The sequence shown here is derived from an EMBL/GenBank/DDBJ whole genome shotgun (WGS) entry which is preliminary data.</text>
</comment>
<sequence length="54" mass="6038">MHSSHARVTFTRFSFFAIIYLSRAAPHVGIAYLGGVILWAITRATTKQLPPSDY</sequence>
<keyword evidence="1" id="KW-1133">Transmembrane helix</keyword>